<dbReference type="Proteomes" id="UP000549394">
    <property type="component" value="Unassembled WGS sequence"/>
</dbReference>
<keyword evidence="4 6" id="KW-0949">S-adenosyl-L-methionine</keyword>
<dbReference type="SUPFAM" id="SSF53335">
    <property type="entry name" value="S-adenosyl-L-methionine-dependent methyltransferases"/>
    <property type="match status" value="1"/>
</dbReference>
<dbReference type="GO" id="GO:0042054">
    <property type="term" value="F:histone methyltransferase activity"/>
    <property type="evidence" value="ECO:0007669"/>
    <property type="project" value="TreeGrafter"/>
</dbReference>
<sequence>MEDNTEKTANATTNNEMTSKDYYFDSYAHFGIHEEMLKDHVRTNTYRLSMVHNRHLFKDKVVLDIGCGTGILSIFAVQAGAKKVIGIDSSKVIESAREIIRTNKYDDKIILIKGKVEEVELPEEFPAVDIIVSEWMGYSLFYESMINTVIFARDKWLKPDGLMFPDKANLYITAIEDHDYKNEKINWWGDVYGLDMSCVRKLAIGEPLVDNVDTKQVVSNSCLVKEVNMHTITTKDLDFTSHFMVTARRNDHIHALVTFFVIDFSHCHKKIRFTTSPESKHSTHWKQTIFYLDDTITINEGEELYGTLHVKPNQTNYRDLDFRLTVDFEGKLSSLKTTQEYRMR</sequence>
<dbReference type="InterPro" id="IPR029063">
    <property type="entry name" value="SAM-dependent_MTases_sf"/>
</dbReference>
<comment type="caution">
    <text evidence="8">The sequence shown here is derived from an EMBL/GenBank/DDBJ whole genome shotgun (WGS) entry which is preliminary data.</text>
</comment>
<dbReference type="Pfam" id="PF06325">
    <property type="entry name" value="PrmA"/>
    <property type="match status" value="1"/>
</dbReference>
<dbReference type="EMBL" id="CAJFCJ010000001">
    <property type="protein sequence ID" value="CAD5110745.1"/>
    <property type="molecule type" value="Genomic_DNA"/>
</dbReference>
<protein>
    <recommendedName>
        <fullName evidence="1">type I protein arginine methyltransferase</fullName>
        <ecNumber evidence="1">2.1.1.319</ecNumber>
    </recommendedName>
</protein>
<dbReference type="InterPro" id="IPR055135">
    <property type="entry name" value="PRMT_dom"/>
</dbReference>
<proteinExistence type="predicted"/>
<dbReference type="GO" id="GO:0005634">
    <property type="term" value="C:nucleus"/>
    <property type="evidence" value="ECO:0007669"/>
    <property type="project" value="TreeGrafter"/>
</dbReference>
<dbReference type="Gene3D" id="2.70.160.11">
    <property type="entry name" value="Hnrnp arginine n-methyltransferase1"/>
    <property type="match status" value="1"/>
</dbReference>
<dbReference type="CDD" id="cd02440">
    <property type="entry name" value="AdoMet_MTases"/>
    <property type="match status" value="1"/>
</dbReference>
<evidence type="ECO:0000256" key="6">
    <source>
        <dbReference type="PROSITE-ProRule" id="PRU01015"/>
    </source>
</evidence>
<evidence type="ECO:0000256" key="3">
    <source>
        <dbReference type="ARBA" id="ARBA00022679"/>
    </source>
</evidence>
<keyword evidence="2 6" id="KW-0489">Methyltransferase</keyword>
<comment type="catalytic activity">
    <reaction evidence="5">
        <text>L-arginyl-[protein] + S-adenosyl-L-methionine = N(omega)-methyl-L-arginyl-[protein] + S-adenosyl-L-homocysteine + H(+)</text>
        <dbReference type="Rhea" id="RHEA:48100"/>
        <dbReference type="Rhea" id="RHEA-COMP:10532"/>
        <dbReference type="Rhea" id="RHEA-COMP:11990"/>
        <dbReference type="ChEBI" id="CHEBI:15378"/>
        <dbReference type="ChEBI" id="CHEBI:29965"/>
        <dbReference type="ChEBI" id="CHEBI:57856"/>
        <dbReference type="ChEBI" id="CHEBI:59789"/>
        <dbReference type="ChEBI" id="CHEBI:65280"/>
    </reaction>
    <physiologicalReaction direction="left-to-right" evidence="5">
        <dbReference type="Rhea" id="RHEA:48101"/>
    </physiologicalReaction>
</comment>
<dbReference type="FunFam" id="3.40.50.150:FF:000003">
    <property type="entry name" value="Blast:Protein arginine N-methyltransferase 1"/>
    <property type="match status" value="1"/>
</dbReference>
<keyword evidence="3 6" id="KW-0808">Transferase</keyword>
<dbReference type="PANTHER" id="PTHR11006">
    <property type="entry name" value="PROTEIN ARGININE N-METHYLTRANSFERASE"/>
    <property type="match status" value="1"/>
</dbReference>
<evidence type="ECO:0000256" key="2">
    <source>
        <dbReference type="ARBA" id="ARBA00022603"/>
    </source>
</evidence>
<dbReference type="PANTHER" id="PTHR11006:SF124">
    <property type="entry name" value="ARGININE METHYLTRANSFERASE 1-RELATED"/>
    <property type="match status" value="1"/>
</dbReference>
<dbReference type="GO" id="GO:0032259">
    <property type="term" value="P:methylation"/>
    <property type="evidence" value="ECO:0007669"/>
    <property type="project" value="UniProtKB-KW"/>
</dbReference>
<dbReference type="Gene3D" id="3.40.50.150">
    <property type="entry name" value="Vaccinia Virus protein VP39"/>
    <property type="match status" value="1"/>
</dbReference>
<keyword evidence="9" id="KW-1185">Reference proteome</keyword>
<dbReference type="Pfam" id="PF22528">
    <property type="entry name" value="PRMT_C"/>
    <property type="match status" value="1"/>
</dbReference>
<accession>A0A7I8V810</accession>
<dbReference type="FunFam" id="2.70.160.11:FF:000001">
    <property type="entry name" value="Blast:Protein arginine N-methyltransferase 1"/>
    <property type="match status" value="1"/>
</dbReference>
<dbReference type="InterPro" id="IPR025799">
    <property type="entry name" value="Arg_MeTrfase"/>
</dbReference>
<evidence type="ECO:0000313" key="8">
    <source>
        <dbReference type="EMBL" id="CAD5110745.1"/>
    </source>
</evidence>
<dbReference type="EC" id="2.1.1.319" evidence="1"/>
<feature type="domain" description="Protein arginine N-methyltransferase" evidence="7">
    <location>
        <begin position="166"/>
        <end position="330"/>
    </location>
</feature>
<reference evidence="8 9" key="1">
    <citation type="submission" date="2020-08" db="EMBL/GenBank/DDBJ databases">
        <authorList>
            <person name="Hejnol A."/>
        </authorList>
    </citation>
    <scope>NUCLEOTIDE SEQUENCE [LARGE SCALE GENOMIC DNA]</scope>
</reference>
<organism evidence="8 9">
    <name type="scientific">Dimorphilus gyrociliatus</name>
    <dbReference type="NCBI Taxonomy" id="2664684"/>
    <lineage>
        <taxon>Eukaryota</taxon>
        <taxon>Metazoa</taxon>
        <taxon>Spiralia</taxon>
        <taxon>Lophotrochozoa</taxon>
        <taxon>Annelida</taxon>
        <taxon>Polychaeta</taxon>
        <taxon>Polychaeta incertae sedis</taxon>
        <taxon>Dinophilidae</taxon>
        <taxon>Dimorphilus</taxon>
    </lineage>
</organism>
<name>A0A7I8V810_9ANNE</name>
<dbReference type="PROSITE" id="PS51678">
    <property type="entry name" value="SAM_MT_PRMT"/>
    <property type="match status" value="1"/>
</dbReference>
<evidence type="ECO:0000259" key="7">
    <source>
        <dbReference type="Pfam" id="PF22528"/>
    </source>
</evidence>
<gene>
    <name evidence="8" type="ORF">DGYR_LOCUS108</name>
</gene>
<dbReference type="GO" id="GO:0035242">
    <property type="term" value="F:protein-arginine omega-N asymmetric methyltransferase activity"/>
    <property type="evidence" value="ECO:0007669"/>
    <property type="project" value="UniProtKB-EC"/>
</dbReference>
<evidence type="ECO:0000256" key="5">
    <source>
        <dbReference type="ARBA" id="ARBA00049303"/>
    </source>
</evidence>
<dbReference type="AlphaFoldDB" id="A0A7I8V810"/>
<dbReference type="OrthoDB" id="7848332at2759"/>
<evidence type="ECO:0000256" key="1">
    <source>
        <dbReference type="ARBA" id="ARBA00011925"/>
    </source>
</evidence>
<evidence type="ECO:0000313" key="9">
    <source>
        <dbReference type="Proteomes" id="UP000549394"/>
    </source>
</evidence>
<evidence type="ECO:0000256" key="4">
    <source>
        <dbReference type="ARBA" id="ARBA00022691"/>
    </source>
</evidence>
<dbReference type="GO" id="GO:0035241">
    <property type="term" value="F:protein-arginine omega-N monomethyltransferase activity"/>
    <property type="evidence" value="ECO:0007669"/>
    <property type="project" value="TreeGrafter"/>
</dbReference>